<dbReference type="Proteomes" id="UP000324800">
    <property type="component" value="Unassembled WGS sequence"/>
</dbReference>
<sequence>MQPTALSKPLQSVSSLKSLQTVVSFPSSNISTMAKPIQIQPVSSPKLIQTVASPTILEISSIRQTIFQDILNINDDHISNVHQLNETTQQQDPQHEQIQQLTSKDGENNEAVVIDLQVSPHPYKPDKRIIIKGRKFCGQFNCLIFQYYNEKTKQIQDAHHKHVLCMECEGSLCCRRERRYKQNELFIHTCPVLNFSQMQGMFIREQQNYDLQINQTLLKAICSAIAETRMSFLSAQSKSIRNLLIETMLLARVKEFLDMSVEDLLPWFDRRKLSKEIKEEMCKLMAD</sequence>
<accession>A0A5J4VZG3</accession>
<dbReference type="AlphaFoldDB" id="A0A5J4VZG3"/>
<protein>
    <submittedName>
        <fullName evidence="1">Uncharacterized protein</fullName>
    </submittedName>
</protein>
<dbReference type="EMBL" id="SNRW01004179">
    <property type="protein sequence ID" value="KAA6387942.1"/>
    <property type="molecule type" value="Genomic_DNA"/>
</dbReference>
<reference evidence="1 2" key="1">
    <citation type="submission" date="2019-03" db="EMBL/GenBank/DDBJ databases">
        <title>Single cell metagenomics reveals metabolic interactions within the superorganism composed of flagellate Streblomastix strix and complex community of Bacteroidetes bacteria on its surface.</title>
        <authorList>
            <person name="Treitli S.C."/>
            <person name="Kolisko M."/>
            <person name="Husnik F."/>
            <person name="Keeling P."/>
            <person name="Hampl V."/>
        </authorList>
    </citation>
    <scope>NUCLEOTIDE SEQUENCE [LARGE SCALE GENOMIC DNA]</scope>
    <source>
        <strain evidence="1">ST1C</strain>
    </source>
</reference>
<name>A0A5J4VZG3_9EUKA</name>
<comment type="caution">
    <text evidence="1">The sequence shown here is derived from an EMBL/GenBank/DDBJ whole genome shotgun (WGS) entry which is preliminary data.</text>
</comment>
<proteinExistence type="predicted"/>
<organism evidence="1 2">
    <name type="scientific">Streblomastix strix</name>
    <dbReference type="NCBI Taxonomy" id="222440"/>
    <lineage>
        <taxon>Eukaryota</taxon>
        <taxon>Metamonada</taxon>
        <taxon>Preaxostyla</taxon>
        <taxon>Oxymonadida</taxon>
        <taxon>Streblomastigidae</taxon>
        <taxon>Streblomastix</taxon>
    </lineage>
</organism>
<evidence type="ECO:0000313" key="2">
    <source>
        <dbReference type="Proteomes" id="UP000324800"/>
    </source>
</evidence>
<gene>
    <name evidence="1" type="ORF">EZS28_016533</name>
</gene>
<evidence type="ECO:0000313" key="1">
    <source>
        <dbReference type="EMBL" id="KAA6387942.1"/>
    </source>
</evidence>